<dbReference type="Pfam" id="PF25954">
    <property type="entry name" value="Beta-barrel_RND_2"/>
    <property type="match status" value="1"/>
</dbReference>
<evidence type="ECO:0000256" key="2">
    <source>
        <dbReference type="ARBA" id="ARBA00022448"/>
    </source>
</evidence>
<dbReference type="FunFam" id="2.40.30.170:FF:000010">
    <property type="entry name" value="Efflux RND transporter periplasmic adaptor subunit"/>
    <property type="match status" value="1"/>
</dbReference>
<dbReference type="InterPro" id="IPR006143">
    <property type="entry name" value="RND_pump_MFP"/>
</dbReference>
<proteinExistence type="inferred from homology"/>
<evidence type="ECO:0000313" key="8">
    <source>
        <dbReference type="Proteomes" id="UP000284379"/>
    </source>
</evidence>
<dbReference type="Pfam" id="PF25973">
    <property type="entry name" value="BSH_CzcB"/>
    <property type="match status" value="1"/>
</dbReference>
<dbReference type="GO" id="GO:0060003">
    <property type="term" value="P:copper ion export"/>
    <property type="evidence" value="ECO:0007669"/>
    <property type="project" value="TreeGrafter"/>
</dbReference>
<sequence>MNRILLPVCLCVMILSACGGQTETPKEISQELFLTDSLQNVVSVDTVYTHEVTDELTLNGRVTFNQEQVARVFPIFGGTVTEVSAEIGDHVRKGDVLAIIRSGEVADYEKQKKEAEQQLIIARRNLQSVQDMFTSGMASERDVLQAHQELNNAEAEEKRITEIFSIYHLAGKSLYLVKAPVSGFIVEKNINKEMQIRSDQNDEMFTISGLENVWVMADVYESDISKVHEGAPVRITTLAYPDKEFSGKIDKVYNMLNDESKTMSVRIKLTNKDYLLKPGMFTNVCVISKVSDKKLPRIDSHALVFENGKNYVVAADANGKLTIKEVEVYRQLSKECYLSSGVQEGDHILNKNVLLVYNALNAD</sequence>
<comment type="caution">
    <text evidence="7">The sequence shown here is derived from an EMBL/GenBank/DDBJ whole genome shotgun (WGS) entry which is preliminary data.</text>
</comment>
<dbReference type="Gene3D" id="2.40.50.100">
    <property type="match status" value="1"/>
</dbReference>
<dbReference type="Gene3D" id="1.20.1600.10">
    <property type="entry name" value="Outer membrane efflux proteins (OEP)"/>
    <property type="match status" value="1"/>
</dbReference>
<dbReference type="GO" id="GO:0015679">
    <property type="term" value="P:plasma membrane copper ion transport"/>
    <property type="evidence" value="ECO:0007669"/>
    <property type="project" value="TreeGrafter"/>
</dbReference>
<name>A0A413VN07_9BACE</name>
<dbReference type="GO" id="GO:0015562">
    <property type="term" value="F:efflux transmembrane transporter activity"/>
    <property type="evidence" value="ECO:0007669"/>
    <property type="project" value="InterPro"/>
</dbReference>
<feature type="coiled-coil region" evidence="3">
    <location>
        <begin position="105"/>
        <end position="132"/>
    </location>
</feature>
<keyword evidence="4" id="KW-0732">Signal</keyword>
<protein>
    <submittedName>
        <fullName evidence="7">Efflux RND transporter periplasmic adaptor subunit</fullName>
    </submittedName>
</protein>
<evidence type="ECO:0000256" key="1">
    <source>
        <dbReference type="ARBA" id="ARBA00009477"/>
    </source>
</evidence>
<dbReference type="PANTHER" id="PTHR30097">
    <property type="entry name" value="CATION EFFLUX SYSTEM PROTEIN CUSB"/>
    <property type="match status" value="1"/>
</dbReference>
<feature type="signal peptide" evidence="4">
    <location>
        <begin position="1"/>
        <end position="19"/>
    </location>
</feature>
<reference evidence="7 8" key="1">
    <citation type="submission" date="2018-08" db="EMBL/GenBank/DDBJ databases">
        <title>A genome reference for cultivated species of the human gut microbiota.</title>
        <authorList>
            <person name="Zou Y."/>
            <person name="Xue W."/>
            <person name="Luo G."/>
        </authorList>
    </citation>
    <scope>NUCLEOTIDE SEQUENCE [LARGE SCALE GENOMIC DNA]</scope>
    <source>
        <strain evidence="7 8">AM40-30BH</strain>
    </source>
</reference>
<dbReference type="EMBL" id="QSGO01000007">
    <property type="protein sequence ID" value="RHB34931.1"/>
    <property type="molecule type" value="Genomic_DNA"/>
</dbReference>
<evidence type="ECO:0000313" key="7">
    <source>
        <dbReference type="EMBL" id="RHB34931.1"/>
    </source>
</evidence>
<evidence type="ECO:0000256" key="4">
    <source>
        <dbReference type="SAM" id="SignalP"/>
    </source>
</evidence>
<dbReference type="InterPro" id="IPR058647">
    <property type="entry name" value="BSH_CzcB-like"/>
</dbReference>
<feature type="chain" id="PRO_5019581676" evidence="4">
    <location>
        <begin position="20"/>
        <end position="363"/>
    </location>
</feature>
<dbReference type="Proteomes" id="UP000284379">
    <property type="component" value="Unassembled WGS sequence"/>
</dbReference>
<dbReference type="PANTHER" id="PTHR30097:SF4">
    <property type="entry name" value="SLR6042 PROTEIN"/>
    <property type="match status" value="1"/>
</dbReference>
<feature type="domain" description="CzcB-like barrel-sandwich hybrid" evidence="6">
    <location>
        <begin position="69"/>
        <end position="208"/>
    </location>
</feature>
<dbReference type="GO" id="GO:0030313">
    <property type="term" value="C:cell envelope"/>
    <property type="evidence" value="ECO:0007669"/>
    <property type="project" value="TreeGrafter"/>
</dbReference>
<keyword evidence="3" id="KW-0175">Coiled coil</keyword>
<gene>
    <name evidence="7" type="ORF">DW888_10740</name>
</gene>
<keyword evidence="2" id="KW-0813">Transport</keyword>
<dbReference type="GO" id="GO:0016020">
    <property type="term" value="C:membrane"/>
    <property type="evidence" value="ECO:0007669"/>
    <property type="project" value="InterPro"/>
</dbReference>
<feature type="domain" description="CusB-like beta-barrel" evidence="5">
    <location>
        <begin position="212"/>
        <end position="286"/>
    </location>
</feature>
<evidence type="ECO:0000259" key="6">
    <source>
        <dbReference type="Pfam" id="PF25973"/>
    </source>
</evidence>
<evidence type="ECO:0000256" key="3">
    <source>
        <dbReference type="SAM" id="Coils"/>
    </source>
</evidence>
<dbReference type="PROSITE" id="PS51257">
    <property type="entry name" value="PROKAR_LIPOPROTEIN"/>
    <property type="match status" value="1"/>
</dbReference>
<evidence type="ECO:0000259" key="5">
    <source>
        <dbReference type="Pfam" id="PF25954"/>
    </source>
</evidence>
<dbReference type="InterPro" id="IPR051909">
    <property type="entry name" value="MFP_Cation_Efflux"/>
</dbReference>
<dbReference type="AlphaFoldDB" id="A0A413VN07"/>
<dbReference type="SUPFAM" id="SSF111369">
    <property type="entry name" value="HlyD-like secretion proteins"/>
    <property type="match status" value="1"/>
</dbReference>
<accession>A0A413VN07</accession>
<dbReference type="Gene3D" id="2.40.30.170">
    <property type="match status" value="1"/>
</dbReference>
<dbReference type="NCBIfam" id="TIGR01730">
    <property type="entry name" value="RND_mfp"/>
    <property type="match status" value="1"/>
</dbReference>
<comment type="similarity">
    <text evidence="1">Belongs to the membrane fusion protein (MFP) (TC 8.A.1) family.</text>
</comment>
<organism evidence="7 8">
    <name type="scientific">Bacteroides nordii</name>
    <dbReference type="NCBI Taxonomy" id="291645"/>
    <lineage>
        <taxon>Bacteria</taxon>
        <taxon>Pseudomonadati</taxon>
        <taxon>Bacteroidota</taxon>
        <taxon>Bacteroidia</taxon>
        <taxon>Bacteroidales</taxon>
        <taxon>Bacteroidaceae</taxon>
        <taxon>Bacteroides</taxon>
    </lineage>
</organism>
<dbReference type="InterPro" id="IPR058792">
    <property type="entry name" value="Beta-barrel_RND_2"/>
</dbReference>